<proteinExistence type="predicted"/>
<protein>
    <submittedName>
        <fullName evidence="2">Uncharacterized protein</fullName>
    </submittedName>
</protein>
<feature type="region of interest" description="Disordered" evidence="1">
    <location>
        <begin position="1"/>
        <end position="23"/>
    </location>
</feature>
<evidence type="ECO:0000313" key="3">
    <source>
        <dbReference type="Proteomes" id="UP001054945"/>
    </source>
</evidence>
<reference evidence="2 3" key="1">
    <citation type="submission" date="2021-06" db="EMBL/GenBank/DDBJ databases">
        <title>Caerostris extrusa draft genome.</title>
        <authorList>
            <person name="Kono N."/>
            <person name="Arakawa K."/>
        </authorList>
    </citation>
    <scope>NUCLEOTIDE SEQUENCE [LARGE SCALE GENOMIC DNA]</scope>
</reference>
<dbReference type="Proteomes" id="UP001054945">
    <property type="component" value="Unassembled WGS sequence"/>
</dbReference>
<gene>
    <name evidence="2" type="ORF">CEXT_36031</name>
</gene>
<organism evidence="2 3">
    <name type="scientific">Caerostris extrusa</name>
    <name type="common">Bark spider</name>
    <name type="synonym">Caerostris bankana</name>
    <dbReference type="NCBI Taxonomy" id="172846"/>
    <lineage>
        <taxon>Eukaryota</taxon>
        <taxon>Metazoa</taxon>
        <taxon>Ecdysozoa</taxon>
        <taxon>Arthropoda</taxon>
        <taxon>Chelicerata</taxon>
        <taxon>Arachnida</taxon>
        <taxon>Araneae</taxon>
        <taxon>Araneomorphae</taxon>
        <taxon>Entelegynae</taxon>
        <taxon>Araneoidea</taxon>
        <taxon>Araneidae</taxon>
        <taxon>Caerostris</taxon>
    </lineage>
</organism>
<keyword evidence="3" id="KW-1185">Reference proteome</keyword>
<evidence type="ECO:0000313" key="2">
    <source>
        <dbReference type="EMBL" id="GIX70630.1"/>
    </source>
</evidence>
<dbReference type="AlphaFoldDB" id="A0AAV4MEC8"/>
<dbReference type="EMBL" id="BPLR01019689">
    <property type="protein sequence ID" value="GIX70630.1"/>
    <property type="molecule type" value="Genomic_DNA"/>
</dbReference>
<comment type="caution">
    <text evidence="2">The sequence shown here is derived from an EMBL/GenBank/DDBJ whole genome shotgun (WGS) entry which is preliminary data.</text>
</comment>
<accession>A0AAV4MEC8</accession>
<sequence>MASKPKREFLAYPKKGHPDTLKEGSKIIAGGERKRKKILLIHPGKRKMGTKENKFGKKEGNVGCHGEETEAFGVLRSELGR</sequence>
<name>A0AAV4MEC8_CAEEX</name>
<evidence type="ECO:0000256" key="1">
    <source>
        <dbReference type="SAM" id="MobiDB-lite"/>
    </source>
</evidence>